<sequence length="2338" mass="257314">MRVGVYRDKAIVIMSHVRAVGSPSSPFRLRPGSDRVTGGTNQDRKTVCRLIVTSYNTTHLLNRYSTGEKKDQGSDDVTPKSLSRTQPVKSNLHALIIGINKYLCHIQLQGAVNDASLFKSYLLNDLLVPEAQITTLFDEQATRAEIIRAFQNLATDAQINYNDPIVIYYAGHGAEIQPPPSRYDAHGPYVQSLVPQDAGTKDPSTPGVPPIPDFTINSLLNKIAKSKGDNICVIFDSCHSASITRTGRGKGSRAVHWLSFSPLPEEIDSELFIEDSSTPVLTRTIEKSQGEMAVQGMHSHVLLAACSSKGLAYEDLDDIPHHGYFTKALLKVLRTVGPTRLTYKSCIQRLPRIEASCPQDPVCEGTNVDRMFFNAMVAGGDNSFILLEEKDTKVYLRAGSAHGITPGCLFAIHADPILDHANPSVGNMVVDQVTPFRSLLKPADKAPNFVIPNPGYARQIGTGSEHALDVYISPEFEQVVPTDPRWKIAFSGGENSVILRLVEKDLAALVIDVNAQRDATFMFPRLESAVRNGVSVLQYTAPVHFRSVYRVIVASARFIWHLERLPHPRPFQKSVRMEFYKLKESGTNEETGSPILDIDGSSLNFGGFASIEINDRDRYAFRILNSSSRDLYAYLFYFSLTTLEIRPRFIQVVGSGHIDPSLPKGGFLTLGYGSGGVGPFQFNLKPGESTDVGVFKLFLSTSPIDMSSIEQDPPFGIEPRRLITENEAKHKFSALRVGMWDAIAMELRLSRPIEVQNSEDEFESHNTTFPLLENEEIEPEDGSWLAELLPEKPYALVSRSTIIGCSLLTLIYTTSDNFYDNLSNSVIYGLVIDPDSGPRWAKQPVSRLTERSAQGSFNARHTVTIEEVKSSNVLDAALAQLGFPSLGDMPDMAPLDGLALNGGSHKWTTRRTIVGHLTFALSATDFMPNSDFVSDVRYALGQTKDWEKLTALKKVFETCRGRIIPLSAVAGFSSAETAMDNEPNWPRPPSNADLESGIEIDTNIYQEANQIIRIDKSDNWGIVKVTRVGSILEVLDKTLQEQVKKLYARLFFRSPCVGTRSRFGFDGSMYQSQCIEEIEIGFSDMGIERIVIRYSNGSIAGPYGISGESAQISRFSITKADETITDIFVWATDNQISSIQLLTSNGRGSPIYGALWGASQGPTHLSGNGCALVGLSGGFDAHGITQLQAIWRGDTHTKGYQRMEICHIGGNHGRIWSDWGLSEDMSQFHISSISAREPGTGLLGGFQITYTSSISGAWVSWRTPAYGTDIGPTVKWDLNGGRITRVRGRHNGATISRSPLFGQPVGDFSFDIRAPKSNQGRDMSLCCIVGKSDTCVNSMALVWLEPRETQLILSGITVMSPQILSRNPNPQATLYNLCTKTCNSNDVTLSFEDYSKTRLVTRSNSVKPPLHALIIGINNYKSNFRLVAAVQDALHFKQYLTKELNVPEEQIQTLLDDKAKRADIIKALQELGNEDNGIRPGDAIVIYYAGYGSEVEPPPDHTLNDSLVQCIVPQDASVADGVLPIPEFTIGALAHKITLIFDCSYFSGGSYGDPVRGVRFIDKKLLSPLPAFCDHAIIQGSLSTSDVVDPFSLGWFLQGMDTNAMNSYVFIAACGPQEVAFEDTQTEQGYFSMALLNMLKNFGVNSLTYKDLIQRFPGQHIDRILFNGLVEGIRTDFIAIEQEQSGFYLQAGLIKGITPGSKYAIHVGDVFGPLEATDRIIEVDRVDPFTAHVKDGSGLPTLCYGRQVVCGPERALDIYVSETFVKAVEPSTAWSRAFSADTGDLTLRPVSPELAQVILSIGKPNETTFNLTNPISVKYCINTLPPFGKPDIPPTAPHVIPILSALAKWNWYLRLMPTPRPFQSFIDLEFYKLRVVEESMDQSAHIFGPEGGNLAVGGVVDITANAEDRYGIRVINRSSLDLYLYLFAFSLTNLSIVRKIICPTSSSSQGLLLAQSNCVTVGYGSDGQLPFTFSLEEDQHTDATILKLFVATHPAEFENIEQEGPFDSSGLSSDNKVKDLFGTGTTWDAVDMHIVYRRAREKNNTILVPLPGLTITSPLEPTVNPAPNLKPLPSLVPQFDITPPTRGDKTSVPYTGGLFTGRSSGPLQVQTRGLSIVSARWFCTPALSQELLSSIRCMRLRTLGQEIRLSKATPSTQSGGYFEVSVVGPDGLRRQSTDMKETAYHSHPTPSSSEWVDGIVFEEDHEVWKDIRVGDYFEVSICIQEQGLIYDAKMGNLVFWNSYIMTKATRSSGVSNFNSLKGLLTSCQNSLRVASNSFSSQVLAPRSDTFKCFFRSEIITMPLVSGARSKLECRTESLFISDSLFPRPMMGGKQPDAA</sequence>
<dbReference type="Pfam" id="PF00656">
    <property type="entry name" value="Peptidase_C14"/>
    <property type="match status" value="2"/>
</dbReference>
<dbReference type="OrthoDB" id="3223806at2759"/>
<dbReference type="SMART" id="SM00915">
    <property type="entry name" value="Jacalin"/>
    <property type="match status" value="1"/>
</dbReference>
<dbReference type="InterPro" id="IPR001229">
    <property type="entry name" value="Jacalin-like_lectin_dom"/>
</dbReference>
<dbReference type="InterPro" id="IPR050452">
    <property type="entry name" value="Metacaspase"/>
</dbReference>
<dbReference type="InterPro" id="IPR029030">
    <property type="entry name" value="Caspase-like_dom_sf"/>
</dbReference>
<proteinExistence type="inferred from homology"/>
<dbReference type="PANTHER" id="PTHR48104:SF30">
    <property type="entry name" value="METACASPASE-1"/>
    <property type="match status" value="1"/>
</dbReference>
<evidence type="ECO:0000259" key="4">
    <source>
        <dbReference type="PROSITE" id="PS51752"/>
    </source>
</evidence>
<dbReference type="Gene3D" id="3.40.50.1460">
    <property type="match status" value="2"/>
</dbReference>
<dbReference type="HOGENOM" id="CLU_231670_0_0_1"/>
<dbReference type="SUPFAM" id="SSF52129">
    <property type="entry name" value="Caspase-like"/>
    <property type="match status" value="1"/>
</dbReference>
<name>L8WQJ9_THACA</name>
<evidence type="ECO:0000256" key="1">
    <source>
        <dbReference type="ARBA" id="ARBA00009005"/>
    </source>
</evidence>
<evidence type="ECO:0000313" key="6">
    <source>
        <dbReference type="Proteomes" id="UP000011668"/>
    </source>
</evidence>
<dbReference type="GO" id="GO:0005737">
    <property type="term" value="C:cytoplasm"/>
    <property type="evidence" value="ECO:0007669"/>
    <property type="project" value="TreeGrafter"/>
</dbReference>
<gene>
    <name evidence="5" type="ORF">AG1IA_06910</name>
</gene>
<dbReference type="PANTHER" id="PTHR48104">
    <property type="entry name" value="METACASPASE-4"/>
    <property type="match status" value="1"/>
</dbReference>
<evidence type="ECO:0000313" key="5">
    <source>
        <dbReference type="EMBL" id="ELU39048.1"/>
    </source>
</evidence>
<evidence type="ECO:0000256" key="3">
    <source>
        <dbReference type="ARBA" id="ARBA00022807"/>
    </source>
</evidence>
<keyword evidence="6" id="KW-1185">Reference proteome</keyword>
<dbReference type="InterPro" id="IPR036404">
    <property type="entry name" value="Jacalin-like_lectin_dom_sf"/>
</dbReference>
<dbReference type="Proteomes" id="UP000011668">
    <property type="component" value="Unassembled WGS sequence"/>
</dbReference>
<dbReference type="EMBL" id="AFRT01001943">
    <property type="protein sequence ID" value="ELU39048.1"/>
    <property type="molecule type" value="Genomic_DNA"/>
</dbReference>
<reference evidence="5 6" key="1">
    <citation type="journal article" date="2013" name="Nat. Commun.">
        <title>The evolution and pathogenic mechanisms of the rice sheath blight pathogen.</title>
        <authorList>
            <person name="Zheng A."/>
            <person name="Lin R."/>
            <person name="Xu L."/>
            <person name="Qin P."/>
            <person name="Tang C."/>
            <person name="Ai P."/>
            <person name="Zhang D."/>
            <person name="Liu Y."/>
            <person name="Sun Z."/>
            <person name="Feng H."/>
            <person name="Wang Y."/>
            <person name="Chen Y."/>
            <person name="Liang X."/>
            <person name="Fu R."/>
            <person name="Li Q."/>
            <person name="Zhang J."/>
            <person name="Yu X."/>
            <person name="Xie Z."/>
            <person name="Ding L."/>
            <person name="Guan P."/>
            <person name="Tang J."/>
            <person name="Liang Y."/>
            <person name="Wang S."/>
            <person name="Deng Q."/>
            <person name="Li S."/>
            <person name="Zhu J."/>
            <person name="Wang L."/>
            <person name="Liu H."/>
            <person name="Li P."/>
        </authorList>
    </citation>
    <scope>NUCLEOTIDE SEQUENCE [LARGE SCALE GENOMIC DNA]</scope>
    <source>
        <strain evidence="6">AG-1 IA</strain>
    </source>
</reference>
<dbReference type="SUPFAM" id="SSF51101">
    <property type="entry name" value="Mannose-binding lectins"/>
    <property type="match status" value="1"/>
</dbReference>
<dbReference type="PROSITE" id="PS51752">
    <property type="entry name" value="JACALIN_LECTIN"/>
    <property type="match status" value="1"/>
</dbReference>
<comment type="similarity">
    <text evidence="1">Belongs to the peptidase C14B family.</text>
</comment>
<feature type="domain" description="Jacalin-type lectin" evidence="4">
    <location>
        <begin position="1051"/>
        <end position="1193"/>
    </location>
</feature>
<dbReference type="GO" id="GO:0006915">
    <property type="term" value="P:apoptotic process"/>
    <property type="evidence" value="ECO:0007669"/>
    <property type="project" value="UniProtKB-KW"/>
</dbReference>
<dbReference type="GO" id="GO:0004197">
    <property type="term" value="F:cysteine-type endopeptidase activity"/>
    <property type="evidence" value="ECO:0007669"/>
    <property type="project" value="InterPro"/>
</dbReference>
<dbReference type="GO" id="GO:0006508">
    <property type="term" value="P:proteolysis"/>
    <property type="evidence" value="ECO:0007669"/>
    <property type="project" value="InterPro"/>
</dbReference>
<organism evidence="5 6">
    <name type="scientific">Thanatephorus cucumeris (strain AG1-IA)</name>
    <name type="common">Rice sheath blight fungus</name>
    <name type="synonym">Rhizoctonia solani</name>
    <dbReference type="NCBI Taxonomy" id="983506"/>
    <lineage>
        <taxon>Eukaryota</taxon>
        <taxon>Fungi</taxon>
        <taxon>Dikarya</taxon>
        <taxon>Basidiomycota</taxon>
        <taxon>Agaricomycotina</taxon>
        <taxon>Agaricomycetes</taxon>
        <taxon>Cantharellales</taxon>
        <taxon>Ceratobasidiaceae</taxon>
        <taxon>Rhizoctonia</taxon>
        <taxon>Rhizoctonia solani AG-1</taxon>
    </lineage>
</organism>
<dbReference type="InterPro" id="IPR011600">
    <property type="entry name" value="Pept_C14_caspase"/>
</dbReference>
<comment type="caution">
    <text evidence="5">The sequence shown here is derived from an EMBL/GenBank/DDBJ whole genome shotgun (WGS) entry which is preliminary data.</text>
</comment>
<keyword evidence="2" id="KW-0053">Apoptosis</keyword>
<keyword evidence="3" id="KW-0645">Protease</keyword>
<dbReference type="Gene3D" id="2.100.10.30">
    <property type="entry name" value="Jacalin-like lectin domain"/>
    <property type="match status" value="1"/>
</dbReference>
<protein>
    <submittedName>
        <fullName evidence="5">Mycorrhiza-upregulated peptidase C14</fullName>
    </submittedName>
</protein>
<accession>L8WQJ9</accession>
<evidence type="ECO:0000256" key="2">
    <source>
        <dbReference type="ARBA" id="ARBA00022703"/>
    </source>
</evidence>
<keyword evidence="3" id="KW-0788">Thiol protease</keyword>
<keyword evidence="3" id="KW-0378">Hydrolase</keyword>